<evidence type="ECO:0000313" key="3">
    <source>
        <dbReference type="EMBL" id="QTA79808.1"/>
    </source>
</evidence>
<name>A0A975B6N6_9BACT</name>
<protein>
    <submittedName>
        <fullName evidence="3">Glycosyl transferase, family II</fullName>
    </submittedName>
</protein>
<reference evidence="3" key="1">
    <citation type="journal article" date="2021" name="Microb. Physiol.">
        <title>Proteogenomic Insights into the Physiology of Marine, Sulfate-Reducing, Filamentous Desulfonema limicola and Desulfonema magnum.</title>
        <authorList>
            <person name="Schnaars V."/>
            <person name="Wohlbrand L."/>
            <person name="Scheve S."/>
            <person name="Hinrichs C."/>
            <person name="Reinhardt R."/>
            <person name="Rabus R."/>
        </authorList>
    </citation>
    <scope>NUCLEOTIDE SEQUENCE</scope>
    <source>
        <strain evidence="3">5ac10</strain>
    </source>
</reference>
<dbReference type="SUPFAM" id="SSF53448">
    <property type="entry name" value="Nucleotide-diphospho-sugar transferases"/>
    <property type="match status" value="1"/>
</dbReference>
<dbReference type="Gene3D" id="3.90.550.10">
    <property type="entry name" value="Spore Coat Polysaccharide Biosynthesis Protein SpsA, Chain A"/>
    <property type="match status" value="1"/>
</dbReference>
<organism evidence="3 4">
    <name type="scientific">Desulfonema limicola</name>
    <dbReference type="NCBI Taxonomy" id="45656"/>
    <lineage>
        <taxon>Bacteria</taxon>
        <taxon>Pseudomonadati</taxon>
        <taxon>Thermodesulfobacteriota</taxon>
        <taxon>Desulfobacteria</taxon>
        <taxon>Desulfobacterales</taxon>
        <taxon>Desulfococcaceae</taxon>
        <taxon>Desulfonema</taxon>
    </lineage>
</organism>
<proteinExistence type="predicted"/>
<feature type="transmembrane region" description="Helical" evidence="1">
    <location>
        <begin position="235"/>
        <end position="256"/>
    </location>
</feature>
<evidence type="ECO:0000313" key="4">
    <source>
        <dbReference type="Proteomes" id="UP000663720"/>
    </source>
</evidence>
<dbReference type="AlphaFoldDB" id="A0A975B6N6"/>
<evidence type="ECO:0000256" key="1">
    <source>
        <dbReference type="SAM" id="Phobius"/>
    </source>
</evidence>
<gene>
    <name evidence="3" type="ORF">dnl_20900</name>
</gene>
<feature type="domain" description="Glycosyltransferase 2-like" evidence="2">
    <location>
        <begin position="82"/>
        <end position="277"/>
    </location>
</feature>
<dbReference type="RefSeq" id="WP_207691514.1">
    <property type="nucleotide sequence ID" value="NZ_CP061799.1"/>
</dbReference>
<keyword evidence="3" id="KW-0808">Transferase</keyword>
<accession>A0A975B6N6</accession>
<dbReference type="EMBL" id="CP061799">
    <property type="protein sequence ID" value="QTA79808.1"/>
    <property type="molecule type" value="Genomic_DNA"/>
</dbReference>
<keyword evidence="4" id="KW-1185">Reference proteome</keyword>
<feature type="transmembrane region" description="Helical" evidence="1">
    <location>
        <begin position="262"/>
        <end position="279"/>
    </location>
</feature>
<keyword evidence="1" id="KW-1133">Transmembrane helix</keyword>
<dbReference type="Proteomes" id="UP000663720">
    <property type="component" value="Chromosome"/>
</dbReference>
<dbReference type="KEGG" id="dli:dnl_20900"/>
<keyword evidence="1" id="KW-0812">Transmembrane</keyword>
<evidence type="ECO:0000259" key="2">
    <source>
        <dbReference type="Pfam" id="PF13632"/>
    </source>
</evidence>
<dbReference type="InterPro" id="IPR001173">
    <property type="entry name" value="Glyco_trans_2-like"/>
</dbReference>
<keyword evidence="1" id="KW-0472">Membrane</keyword>
<dbReference type="Pfam" id="PF13632">
    <property type="entry name" value="Glyco_trans_2_3"/>
    <property type="match status" value="1"/>
</dbReference>
<dbReference type="GO" id="GO:0016740">
    <property type="term" value="F:transferase activity"/>
    <property type="evidence" value="ECO:0007669"/>
    <property type="project" value="UniProtKB-KW"/>
</dbReference>
<feature type="transmembrane region" description="Helical" evidence="1">
    <location>
        <begin position="286"/>
        <end position="305"/>
    </location>
</feature>
<sequence length="321" mass="38002">MKKKCQLSFVTFCMANEAVSDKFIELAISIQASYHINIFVIADQELNNDLRINYNYDTLIIPQKTKYERILKLFEICNSEFIIFVDSDISLDIPKVLSFINHTVSYSYDIAWGKIKVSNYSTITSRLVSVDKLLSHDVIRPLLWRFGLGITIPGQLFILRKAAFHKKLNRYDTFLDDISFGLFVKRNHLKIHYDYCILGYENPNNTFYGLLKQRKRWATGFSTIVKSRKNDSIDLMYLFIHVFFYHLLWVPFWIGFFSLFNMKSYLAFLYAISIIIYVCRKHLSLSISAILYCIVFPVYHIWWFICFIKESFDKNNIKIIE</sequence>
<dbReference type="InterPro" id="IPR029044">
    <property type="entry name" value="Nucleotide-diphossugar_trans"/>
</dbReference>